<dbReference type="InterPro" id="IPR050570">
    <property type="entry name" value="Cell_wall_metabolism_enzyme"/>
</dbReference>
<dbReference type="STRING" id="1797737.A2196_01775"/>
<feature type="domain" description="Peptidoglycan hydrolase PcsB coiled-coil" evidence="3">
    <location>
        <begin position="112"/>
        <end position="175"/>
    </location>
</feature>
<dbReference type="EMBL" id="MFCA01000025">
    <property type="protein sequence ID" value="OGE01595.1"/>
    <property type="molecule type" value="Genomic_DNA"/>
</dbReference>
<accession>A0A1F5HC34</accession>
<evidence type="ECO:0000313" key="4">
    <source>
        <dbReference type="EMBL" id="OGE01595.1"/>
    </source>
</evidence>
<dbReference type="Gene3D" id="2.70.70.10">
    <property type="entry name" value="Glucose Permease (Domain IIA)"/>
    <property type="match status" value="2"/>
</dbReference>
<keyword evidence="2" id="KW-0175">Coiled coil</keyword>
<dbReference type="PANTHER" id="PTHR21666:SF270">
    <property type="entry name" value="MUREIN HYDROLASE ACTIVATOR ENVC"/>
    <property type="match status" value="1"/>
</dbReference>
<dbReference type="GO" id="GO:0004222">
    <property type="term" value="F:metalloendopeptidase activity"/>
    <property type="evidence" value="ECO:0007669"/>
    <property type="project" value="TreeGrafter"/>
</dbReference>
<proteinExistence type="predicted"/>
<dbReference type="SUPFAM" id="SSF51261">
    <property type="entry name" value="Duplicated hybrid motif"/>
    <property type="match status" value="1"/>
</dbReference>
<evidence type="ECO:0000259" key="3">
    <source>
        <dbReference type="Pfam" id="PF24568"/>
    </source>
</evidence>
<evidence type="ECO:0000313" key="5">
    <source>
        <dbReference type="Proteomes" id="UP000176751"/>
    </source>
</evidence>
<organism evidence="4 5">
    <name type="scientific">Candidatus Curtissbacteria bacterium RIFOXYA1_FULL_41_14</name>
    <dbReference type="NCBI Taxonomy" id="1797737"/>
    <lineage>
        <taxon>Bacteria</taxon>
        <taxon>Candidatus Curtissiibacteriota</taxon>
    </lineage>
</organism>
<comment type="caution">
    <text evidence="4">The sequence shown here is derived from an EMBL/GenBank/DDBJ whole genome shotgun (WGS) entry which is preliminary data.</text>
</comment>
<dbReference type="Proteomes" id="UP000176751">
    <property type="component" value="Unassembled WGS sequence"/>
</dbReference>
<dbReference type="PANTHER" id="PTHR21666">
    <property type="entry name" value="PEPTIDASE-RELATED"/>
    <property type="match status" value="1"/>
</dbReference>
<dbReference type="InterPro" id="IPR011055">
    <property type="entry name" value="Dup_hybrid_motif"/>
</dbReference>
<sequence>MPVMLRKILLPAIFAVVSLLILGLSITRPISAASLEECEKEDLPADKISECIEVLSNKVSELGEQKKTLASQIAQFDSQIHLTQLKIADAQATIDKLEKEIGVLGFRIGYITDSVERLETLLKQRIVATYQQSFVSNLELILTSKDFSDFVLRVQYLKQVQENDRKILTNLQESRSNYANEKDEREEKQAAIEENKEKLLGLKTSLDQQKVEKQVLLSRTQSDESRYQRLLAQAQAELAVAFGGGQETFLRDVKVGEKIGNVISGPSACSTGTHLHFEVHKNGSIEDPNNYLSSTSFQYAPNESEAGSINPHGSWPWPIDNPINISQGFGMTPYARSGAYNGNPHFGIDMYNSGGAFAVKATNDGKLYGGSVGCGGRTLYYGKVDGGDGLKTYYLHTVPN</sequence>
<dbReference type="Pfam" id="PF24568">
    <property type="entry name" value="CC_PcsB"/>
    <property type="match status" value="1"/>
</dbReference>
<reference evidence="4 5" key="1">
    <citation type="journal article" date="2016" name="Nat. Commun.">
        <title>Thousands of microbial genomes shed light on interconnected biogeochemical processes in an aquifer system.</title>
        <authorList>
            <person name="Anantharaman K."/>
            <person name="Brown C.T."/>
            <person name="Hug L.A."/>
            <person name="Sharon I."/>
            <person name="Castelle C.J."/>
            <person name="Probst A.J."/>
            <person name="Thomas B.C."/>
            <person name="Singh A."/>
            <person name="Wilkins M.J."/>
            <person name="Karaoz U."/>
            <person name="Brodie E.L."/>
            <person name="Williams K.H."/>
            <person name="Hubbard S.S."/>
            <person name="Banfield J.F."/>
        </authorList>
    </citation>
    <scope>NUCLEOTIDE SEQUENCE [LARGE SCALE GENOMIC DNA]</scope>
</reference>
<protein>
    <recommendedName>
        <fullName evidence="3">Peptidoglycan hydrolase PcsB coiled-coil domain-containing protein</fullName>
    </recommendedName>
</protein>
<evidence type="ECO:0000256" key="1">
    <source>
        <dbReference type="ARBA" id="ARBA00022729"/>
    </source>
</evidence>
<keyword evidence="1" id="KW-0732">Signal</keyword>
<evidence type="ECO:0000256" key="2">
    <source>
        <dbReference type="SAM" id="Coils"/>
    </source>
</evidence>
<name>A0A1F5HC34_9BACT</name>
<gene>
    <name evidence="4" type="ORF">A2196_01775</name>
</gene>
<dbReference type="Gene3D" id="6.10.250.3150">
    <property type="match status" value="1"/>
</dbReference>
<dbReference type="InterPro" id="IPR057309">
    <property type="entry name" value="PcsB_CC"/>
</dbReference>
<feature type="coiled-coil region" evidence="2">
    <location>
        <begin position="52"/>
        <end position="100"/>
    </location>
</feature>
<dbReference type="AlphaFoldDB" id="A0A1F5HC34"/>
<feature type="coiled-coil region" evidence="2">
    <location>
        <begin position="168"/>
        <end position="237"/>
    </location>
</feature>